<evidence type="ECO:0000259" key="3">
    <source>
        <dbReference type="PROSITE" id="PS50235"/>
    </source>
</evidence>
<dbReference type="PROSITE" id="PS50235">
    <property type="entry name" value="USP_3"/>
    <property type="match status" value="1"/>
</dbReference>
<dbReference type="AlphaFoldDB" id="A0A409VYD9"/>
<dbReference type="InterPro" id="IPR009060">
    <property type="entry name" value="UBA-like_sf"/>
</dbReference>
<dbReference type="Gene3D" id="3.80.10.10">
    <property type="entry name" value="Ribonuclease Inhibitor"/>
    <property type="match status" value="1"/>
</dbReference>
<keyword evidence="1" id="KW-0175">Coiled coil</keyword>
<evidence type="ECO:0000313" key="5">
    <source>
        <dbReference type="Proteomes" id="UP000284706"/>
    </source>
</evidence>
<comment type="caution">
    <text evidence="4">The sequence shown here is derived from an EMBL/GenBank/DDBJ whole genome shotgun (WGS) entry which is preliminary data.</text>
</comment>
<evidence type="ECO:0000256" key="2">
    <source>
        <dbReference type="SAM" id="MobiDB-lite"/>
    </source>
</evidence>
<gene>
    <name evidence="4" type="ORF">CVT26_010993</name>
</gene>
<dbReference type="InterPro" id="IPR055335">
    <property type="entry name" value="Ucp6/RUP1"/>
</dbReference>
<dbReference type="Gene3D" id="6.10.140.100">
    <property type="match status" value="1"/>
</dbReference>
<name>A0A409VYD9_9AGAR</name>
<evidence type="ECO:0000313" key="4">
    <source>
        <dbReference type="EMBL" id="PPQ71251.1"/>
    </source>
</evidence>
<sequence>MQLTAEQQEVERVNSELLVNITGVDIDIAVKALRKHNGDMEKAADDLLNGYRGQEWETKHRTTPEPMYSDGLKTSTSNPPAASTSVIDLTNDDDDMTRAIQLSMETSSQVQSQTNFGPSDRAPHPEWQMAPVQPAAIDEDHSLNEAIQASLQDFNKEDVDVSPFKQTIRDGGRPVALRTDTRAHAYAALVIQALYFIPKVRATVSTLRLPGLDQDVPHDHRSMWNLIELFTNMDLAQLAVILDHELLPSLEVPPFDGKHSLGDASTIVVNLVASLIEQHLQAQAAPDEEPERLFSFTHGQVQLVNHLAQKISKNSETGSVVNVEFGHGSTHNDLISCISDLLTKFTSNGSTHDVIIKPSDVITFNLKRNPAPPGTTGASPDPFVYPKSFYLDRFLFDKLALANSKRRQERQMLEEIKELKEMRETLTKSEGRDALQTLRSTIYYYENVADHRNDPSRKRTLEGVAAHLKDIVTAIEAKVEDIDHKLEKLQADIAVVYDCPELQQLQYDLRAVLVHTGLPGRKQMYSYVQDTEGTWWKTVDQEVTEVPEETVLTDPTGLHLGAGPYMLFYSRHLTDEQLHEPLVWPSIFSKAVEENNKKFLAMIHPELEIFSNAANDADGLPIPHERRRTLSREGSMAMDVDDPSEAMGPLRERKDDDDAYIDCQRSIITGSNRSESLLPNYCDATVDSRFSLEHVSLIMVTADNLNLDVLELIFSFLSGNDLPSVALVSRSFLAAVIPRLYNTISYRLRQAKGYDVGETMSPFAAVLAHPHLAIHVQNIEIRAVPVTKLPVHSVFVRECRETIRICTNLRSFHCVVPNVLSMLLPGLQEKERLEKVRIFANLLPDQAKMLVNIKNLQHLSLEFASWSVVDLLPSWTQSLASTLTSLTLYMNYDIHEDVFSSILQNLTNLLGLHVVGCPKLDHVVVFKHLSKTPLLQNLSLTTSESTRAMVSPPPSLRDLKHIAFDVRYSLSPSPSPTILTSILAQLKPSSPSLLSFVIKMPERKVIVGEPFIAELLESYKHSLRRLAFLDCGISPVSLTNICKSCIHLERLDIAIPVKEISRFVINIAESKTLHTLVDVDNHVEHGIRPSLSTDSVREMMHYCPSLKRVVTTHRVWTASTDQKNQLNLTLERRRSKPHGVLWFMPR</sequence>
<feature type="compositionally biased region" description="Polar residues" evidence="2">
    <location>
        <begin position="105"/>
        <end position="117"/>
    </location>
</feature>
<dbReference type="InterPro" id="IPR032675">
    <property type="entry name" value="LRR_dom_sf"/>
</dbReference>
<dbReference type="Gene3D" id="3.90.70.10">
    <property type="entry name" value="Cysteine proteinases"/>
    <property type="match status" value="1"/>
</dbReference>
<dbReference type="InterPro" id="IPR028889">
    <property type="entry name" value="USP"/>
</dbReference>
<dbReference type="SUPFAM" id="SSF81383">
    <property type="entry name" value="F-box domain"/>
    <property type="match status" value="1"/>
</dbReference>
<evidence type="ECO:0000256" key="1">
    <source>
        <dbReference type="SAM" id="Coils"/>
    </source>
</evidence>
<dbReference type="InterPro" id="IPR036047">
    <property type="entry name" value="F-box-like_dom_sf"/>
</dbReference>
<feature type="compositionally biased region" description="Low complexity" evidence="2">
    <location>
        <begin position="74"/>
        <end position="85"/>
    </location>
</feature>
<dbReference type="SUPFAM" id="SSF46934">
    <property type="entry name" value="UBA-like"/>
    <property type="match status" value="1"/>
</dbReference>
<dbReference type="CDD" id="cd02257">
    <property type="entry name" value="Peptidase_C19"/>
    <property type="match status" value="1"/>
</dbReference>
<dbReference type="PANTHER" id="PTHR39597:SF1">
    <property type="entry name" value="UBA DOMAIN-CONTAINING PROTEIN RUP1"/>
    <property type="match status" value="1"/>
</dbReference>
<dbReference type="PANTHER" id="PTHR39597">
    <property type="entry name" value="UBA DOMAIN-CONTAINING PROTEIN RUP1"/>
    <property type="match status" value="1"/>
</dbReference>
<dbReference type="OrthoDB" id="443682at2759"/>
<dbReference type="CDD" id="cd09917">
    <property type="entry name" value="F-box_SF"/>
    <property type="match status" value="1"/>
</dbReference>
<reference evidence="4 5" key="1">
    <citation type="journal article" date="2018" name="Evol. Lett.">
        <title>Horizontal gene cluster transfer increased hallucinogenic mushroom diversity.</title>
        <authorList>
            <person name="Reynolds H.T."/>
            <person name="Vijayakumar V."/>
            <person name="Gluck-Thaler E."/>
            <person name="Korotkin H.B."/>
            <person name="Matheny P.B."/>
            <person name="Slot J.C."/>
        </authorList>
    </citation>
    <scope>NUCLEOTIDE SEQUENCE [LARGE SCALE GENOMIC DNA]</scope>
    <source>
        <strain evidence="4 5">SRW20</strain>
    </source>
</reference>
<dbReference type="InParanoid" id="A0A409VYD9"/>
<feature type="region of interest" description="Disordered" evidence="2">
    <location>
        <begin position="626"/>
        <end position="651"/>
    </location>
</feature>
<organism evidence="4 5">
    <name type="scientific">Gymnopilus dilepis</name>
    <dbReference type="NCBI Taxonomy" id="231916"/>
    <lineage>
        <taxon>Eukaryota</taxon>
        <taxon>Fungi</taxon>
        <taxon>Dikarya</taxon>
        <taxon>Basidiomycota</taxon>
        <taxon>Agaricomycotina</taxon>
        <taxon>Agaricomycetes</taxon>
        <taxon>Agaricomycetidae</taxon>
        <taxon>Agaricales</taxon>
        <taxon>Agaricineae</taxon>
        <taxon>Hymenogastraceae</taxon>
        <taxon>Gymnopilus</taxon>
    </lineage>
</organism>
<dbReference type="SUPFAM" id="SSF54001">
    <property type="entry name" value="Cysteine proteinases"/>
    <property type="match status" value="1"/>
</dbReference>
<dbReference type="Proteomes" id="UP000284706">
    <property type="component" value="Unassembled WGS sequence"/>
</dbReference>
<keyword evidence="5" id="KW-1185">Reference proteome</keyword>
<dbReference type="EMBL" id="NHYE01005510">
    <property type="protein sequence ID" value="PPQ71251.1"/>
    <property type="molecule type" value="Genomic_DNA"/>
</dbReference>
<dbReference type="SUPFAM" id="SSF52047">
    <property type="entry name" value="RNI-like"/>
    <property type="match status" value="1"/>
</dbReference>
<protein>
    <recommendedName>
        <fullName evidence="3">USP domain-containing protein</fullName>
    </recommendedName>
</protein>
<feature type="region of interest" description="Disordered" evidence="2">
    <location>
        <begin position="105"/>
        <end position="124"/>
    </location>
</feature>
<dbReference type="Pfam" id="PF00646">
    <property type="entry name" value="F-box"/>
    <property type="match status" value="1"/>
</dbReference>
<dbReference type="InterPro" id="IPR038765">
    <property type="entry name" value="Papain-like_cys_pep_sf"/>
</dbReference>
<dbReference type="Pfam" id="PF00443">
    <property type="entry name" value="UCH"/>
    <property type="match status" value="1"/>
</dbReference>
<dbReference type="InterPro" id="IPR001394">
    <property type="entry name" value="Peptidase_C19_UCH"/>
</dbReference>
<dbReference type="GO" id="GO:0016579">
    <property type="term" value="P:protein deubiquitination"/>
    <property type="evidence" value="ECO:0007669"/>
    <property type="project" value="InterPro"/>
</dbReference>
<dbReference type="STRING" id="231916.A0A409VYD9"/>
<dbReference type="GO" id="GO:0005829">
    <property type="term" value="C:cytosol"/>
    <property type="evidence" value="ECO:0007669"/>
    <property type="project" value="TreeGrafter"/>
</dbReference>
<proteinExistence type="predicted"/>
<dbReference type="GO" id="GO:0005634">
    <property type="term" value="C:nucleus"/>
    <property type="evidence" value="ECO:0007669"/>
    <property type="project" value="TreeGrafter"/>
</dbReference>
<accession>A0A409VYD9</accession>
<feature type="region of interest" description="Disordered" evidence="2">
    <location>
        <begin position="55"/>
        <end position="88"/>
    </location>
</feature>
<feature type="coiled-coil region" evidence="1">
    <location>
        <begin position="399"/>
        <end position="429"/>
    </location>
</feature>
<dbReference type="InterPro" id="IPR001810">
    <property type="entry name" value="F-box_dom"/>
</dbReference>
<feature type="domain" description="USP" evidence="3">
    <location>
        <begin position="175"/>
        <end position="572"/>
    </location>
</feature>
<dbReference type="GO" id="GO:0004843">
    <property type="term" value="F:cysteine-type deubiquitinase activity"/>
    <property type="evidence" value="ECO:0007669"/>
    <property type="project" value="InterPro"/>
</dbReference>